<evidence type="ECO:0000256" key="1">
    <source>
        <dbReference type="ARBA" id="ARBA00010282"/>
    </source>
</evidence>
<accession>A0A160VLT2</accession>
<organism evidence="3">
    <name type="scientific">hydrothermal vent metagenome</name>
    <dbReference type="NCBI Taxonomy" id="652676"/>
    <lineage>
        <taxon>unclassified sequences</taxon>
        <taxon>metagenomes</taxon>
        <taxon>ecological metagenomes</taxon>
    </lineage>
</organism>
<proteinExistence type="inferred from homology"/>
<evidence type="ECO:0000259" key="2">
    <source>
        <dbReference type="Pfam" id="PF02657"/>
    </source>
</evidence>
<dbReference type="InterPro" id="IPR003808">
    <property type="entry name" value="Fe-S_metab-assoc_dom"/>
</dbReference>
<dbReference type="Pfam" id="PF02657">
    <property type="entry name" value="SufE"/>
    <property type="match status" value="1"/>
</dbReference>
<dbReference type="AlphaFoldDB" id="A0A160VLT2"/>
<gene>
    <name evidence="3" type="ORF">MGWOODY_Mmi1767</name>
</gene>
<dbReference type="Gene3D" id="3.90.1010.10">
    <property type="match status" value="1"/>
</dbReference>
<reference evidence="3" key="1">
    <citation type="submission" date="2015-10" db="EMBL/GenBank/DDBJ databases">
        <authorList>
            <person name="Gilbert D.G."/>
        </authorList>
    </citation>
    <scope>NUCLEOTIDE SEQUENCE</scope>
</reference>
<protein>
    <submittedName>
        <fullName evidence="3">Sulfur acceptor protein SufE for iron-sulfur cluster assembly</fullName>
    </submittedName>
</protein>
<dbReference type="SUPFAM" id="SSF82649">
    <property type="entry name" value="SufE/NifU"/>
    <property type="match status" value="1"/>
</dbReference>
<evidence type="ECO:0000313" key="3">
    <source>
        <dbReference type="EMBL" id="CUV10564.1"/>
    </source>
</evidence>
<dbReference type="EMBL" id="FAXC01000438">
    <property type="protein sequence ID" value="CUV10564.1"/>
    <property type="molecule type" value="Genomic_DNA"/>
</dbReference>
<comment type="similarity">
    <text evidence="1">Belongs to the SufE family.</text>
</comment>
<dbReference type="PANTHER" id="PTHR43597:SF5">
    <property type="entry name" value="SUFE-LIKE PROTEIN 2, CHLOROPLASTIC"/>
    <property type="match status" value="1"/>
</dbReference>
<name>A0A160VLT2_9ZZZZ</name>
<sequence length="136" mass="15181">MADINATMESIREEFSIFTNPHDKYVLLVDMANDTAGLAPEHRIDDNKILGCTSQSWIIKEKSGDTFSFCTDSDAMIVKGLLSLIERVFNKRTKEEILSIDGSKFLFSIGLGTVISSQRTNGFSNAIRKIQTELLD</sequence>
<feature type="domain" description="Fe-S metabolism associated" evidence="2">
    <location>
        <begin position="13"/>
        <end position="132"/>
    </location>
</feature>
<dbReference type="PANTHER" id="PTHR43597">
    <property type="entry name" value="SULFUR ACCEPTOR PROTEIN CSDE"/>
    <property type="match status" value="1"/>
</dbReference>